<dbReference type="InterPro" id="IPR016162">
    <property type="entry name" value="Ald_DH_N"/>
</dbReference>
<dbReference type="InterPro" id="IPR016163">
    <property type="entry name" value="Ald_DH_C"/>
</dbReference>
<dbReference type="Gene3D" id="3.40.309.10">
    <property type="entry name" value="Aldehyde Dehydrogenase, Chain A, domain 2"/>
    <property type="match status" value="1"/>
</dbReference>
<proteinExistence type="predicted"/>
<comment type="caution">
    <text evidence="3">The sequence shown here is derived from an EMBL/GenBank/DDBJ whole genome shotgun (WGS) entry which is preliminary data.</text>
</comment>
<evidence type="ECO:0000259" key="2">
    <source>
        <dbReference type="Pfam" id="PF00171"/>
    </source>
</evidence>
<dbReference type="Pfam" id="PF00171">
    <property type="entry name" value="Aldedh"/>
    <property type="match status" value="1"/>
</dbReference>
<accession>A0A1Q4HNQ8</accession>
<keyword evidence="4" id="KW-1185">Reference proteome</keyword>
<gene>
    <name evidence="3" type="ORF">BRW65_23450</name>
</gene>
<feature type="domain" description="Aldehyde dehydrogenase" evidence="2">
    <location>
        <begin position="162"/>
        <end position="370"/>
    </location>
</feature>
<sequence length="456" mass="47908">MLPIDALGADGEYRTRRREVITTTAGAAVAELSVVPPLYVSRTLAAQRNVTPLPVGRRAAALSAAADVFAGGVIAGLDFEAYVGLASRISGLPIAVTRAGARGVADAVGGAFDAVRPARPVGAALDWREESPRRGGAVWARRGEVFAVHAAGNGPGVHGLWPQALALGYRVAVRPSRREPLTAHRLVHALRQAGFRPEDAVYLPTDHACADEIISSADLAMVYGGQQVVDKYATDPAVIVNGPGRAKILITADRDWRDHIDVIVDSIANLGGMACVNTTAVLYEGDPAPLAAAIARRLADIEPLPIDDERAILPTRPLDQARALAGYLATKAGGSTPLLGADQVVADLGDGHAALRPAVHLLAEPTADTLNVELPFPCAWVSPWSPAAGLEPLRRSLVVTAITGDGQLIDRLLAEPTIGNVYCGPHPTWYTAPGIPHDGFLADALMRNKGFIRDSR</sequence>
<protein>
    <submittedName>
        <fullName evidence="3">Aldehyde dehydrogenase</fullName>
    </submittedName>
</protein>
<dbReference type="AlphaFoldDB" id="A0A1Q4HNQ8"/>
<evidence type="ECO:0000313" key="4">
    <source>
        <dbReference type="Proteomes" id="UP000186438"/>
    </source>
</evidence>
<dbReference type="GO" id="GO:0016620">
    <property type="term" value="F:oxidoreductase activity, acting on the aldehyde or oxo group of donors, NAD or NADP as acceptor"/>
    <property type="evidence" value="ECO:0007669"/>
    <property type="project" value="InterPro"/>
</dbReference>
<dbReference type="InterPro" id="IPR016161">
    <property type="entry name" value="Ald_DH/histidinol_DH"/>
</dbReference>
<organism evidence="3 4">
    <name type="scientific">Mycobacterium paraffinicum</name>
    <dbReference type="NCBI Taxonomy" id="53378"/>
    <lineage>
        <taxon>Bacteria</taxon>
        <taxon>Bacillati</taxon>
        <taxon>Actinomycetota</taxon>
        <taxon>Actinomycetes</taxon>
        <taxon>Mycobacteriales</taxon>
        <taxon>Mycobacteriaceae</taxon>
        <taxon>Mycobacterium</taxon>
    </lineage>
</organism>
<name>A0A1Q4HNQ8_9MYCO</name>
<dbReference type="RefSeq" id="WP_073878887.1">
    <property type="nucleotide sequence ID" value="NZ_MPNT01000029.1"/>
</dbReference>
<dbReference type="Proteomes" id="UP000186438">
    <property type="component" value="Unassembled WGS sequence"/>
</dbReference>
<dbReference type="InterPro" id="IPR015590">
    <property type="entry name" value="Aldehyde_DH_dom"/>
</dbReference>
<dbReference type="EMBL" id="MPNT01000029">
    <property type="protein sequence ID" value="OJZ69208.1"/>
    <property type="molecule type" value="Genomic_DNA"/>
</dbReference>
<evidence type="ECO:0000313" key="3">
    <source>
        <dbReference type="EMBL" id="OJZ69208.1"/>
    </source>
</evidence>
<evidence type="ECO:0000256" key="1">
    <source>
        <dbReference type="ARBA" id="ARBA00023002"/>
    </source>
</evidence>
<dbReference type="SUPFAM" id="SSF53720">
    <property type="entry name" value="ALDH-like"/>
    <property type="match status" value="1"/>
</dbReference>
<dbReference type="STRING" id="53378.BRW65_23450"/>
<reference evidence="3 4" key="1">
    <citation type="submission" date="2016-11" db="EMBL/GenBank/DDBJ databases">
        <title>Genome sequences of unsequenced Mycobacteria.</title>
        <authorList>
            <person name="Greninger A.L."/>
            <person name="Fang F."/>
            <person name="Jerome K.R."/>
        </authorList>
    </citation>
    <scope>NUCLEOTIDE SEQUENCE [LARGE SCALE GENOMIC DNA]</scope>
    <source>
        <strain evidence="3 4">M11</strain>
    </source>
</reference>
<keyword evidence="1" id="KW-0560">Oxidoreductase</keyword>
<dbReference type="Gene3D" id="3.40.605.10">
    <property type="entry name" value="Aldehyde Dehydrogenase, Chain A, domain 1"/>
    <property type="match status" value="1"/>
</dbReference>